<dbReference type="Gene3D" id="1.10.1820.10">
    <property type="entry name" value="protein kinase ck2 holoenzyme, chain C, domain 1"/>
    <property type="match status" value="1"/>
</dbReference>
<dbReference type="InterPro" id="IPR000704">
    <property type="entry name" value="Casein_kinase_II_reg-sub"/>
</dbReference>
<dbReference type="EMBL" id="JAQIZT010000003">
    <property type="protein sequence ID" value="KAJ7003506.1"/>
    <property type="molecule type" value="Genomic_DNA"/>
</dbReference>
<dbReference type="GO" id="GO:0005829">
    <property type="term" value="C:cytosol"/>
    <property type="evidence" value="ECO:0007669"/>
    <property type="project" value="UniProtKB-SubCell"/>
</dbReference>
<dbReference type="FunFam" id="2.20.110.10:FF:000002">
    <property type="entry name" value="Phosphatidylinositol 4-phosphate 5-kinase 8"/>
    <property type="match status" value="3"/>
</dbReference>
<dbReference type="SMART" id="SM01085">
    <property type="entry name" value="CK_II_beta"/>
    <property type="match status" value="1"/>
</dbReference>
<dbReference type="GO" id="GO:0005956">
    <property type="term" value="C:protein kinase CK2 complex"/>
    <property type="evidence" value="ECO:0007669"/>
    <property type="project" value="UniProtKB-UniRule"/>
</dbReference>
<dbReference type="InterPro" id="IPR016149">
    <property type="entry name" value="Casein_kin_II_reg-sub_N"/>
</dbReference>
<evidence type="ECO:0000313" key="9">
    <source>
        <dbReference type="EMBL" id="KAJ7003506.1"/>
    </source>
</evidence>
<evidence type="ECO:0000256" key="2">
    <source>
        <dbReference type="ARBA" id="ARBA00006941"/>
    </source>
</evidence>
<dbReference type="AlphaFoldDB" id="A0AAD6R7A1"/>
<gene>
    <name evidence="9" type="ORF">NC653_008661</name>
</gene>
<dbReference type="PANTHER" id="PTHR11740:SF21">
    <property type="entry name" value="CASEIN KINASE II SUBUNIT BETA"/>
    <property type="match status" value="1"/>
</dbReference>
<feature type="compositionally biased region" description="Acidic residues" evidence="7">
    <location>
        <begin position="73"/>
        <end position="90"/>
    </location>
</feature>
<feature type="transmembrane region" description="Helical" evidence="8">
    <location>
        <begin position="457"/>
        <end position="480"/>
    </location>
</feature>
<feature type="compositionally biased region" description="Basic and acidic residues" evidence="7">
    <location>
        <begin position="1"/>
        <end position="31"/>
    </location>
</feature>
<dbReference type="InterPro" id="IPR035991">
    <property type="entry name" value="Casein_kinase_II_beta-like"/>
</dbReference>
<dbReference type="PANTHER" id="PTHR11740">
    <property type="entry name" value="CASEIN KINASE II SUBUNIT BETA"/>
    <property type="match status" value="1"/>
</dbReference>
<evidence type="ECO:0000256" key="3">
    <source>
        <dbReference type="ARBA" id="ARBA00022490"/>
    </source>
</evidence>
<dbReference type="PRINTS" id="PR00472">
    <property type="entry name" value="CASNKINASEII"/>
</dbReference>
<feature type="region of interest" description="Disordered" evidence="7">
    <location>
        <begin position="299"/>
        <end position="335"/>
    </location>
</feature>
<dbReference type="SUPFAM" id="SSF82185">
    <property type="entry name" value="Histone H3 K4-specific methyltransferase SET7/9 N-terminal domain"/>
    <property type="match status" value="1"/>
</dbReference>
<feature type="compositionally biased region" description="Pro residues" evidence="7">
    <location>
        <begin position="319"/>
        <end position="331"/>
    </location>
</feature>
<feature type="compositionally biased region" description="Polar residues" evidence="7">
    <location>
        <begin position="50"/>
        <end position="70"/>
    </location>
</feature>
<dbReference type="FunFam" id="2.20.25.20:FF:000003">
    <property type="entry name" value="Casein kinase II subunit beta"/>
    <property type="match status" value="1"/>
</dbReference>
<evidence type="ECO:0000256" key="1">
    <source>
        <dbReference type="ARBA" id="ARBA00004514"/>
    </source>
</evidence>
<dbReference type="SUPFAM" id="SSF57798">
    <property type="entry name" value="Casein kinase II beta subunit"/>
    <property type="match status" value="1"/>
</dbReference>
<keyword evidence="8" id="KW-1133">Transmembrane helix</keyword>
<keyword evidence="8" id="KW-0812">Transmembrane</keyword>
<dbReference type="GO" id="GO:0005634">
    <property type="term" value="C:nucleus"/>
    <property type="evidence" value="ECO:0007669"/>
    <property type="project" value="UniProtKB-ARBA"/>
</dbReference>
<dbReference type="GO" id="GO:0016020">
    <property type="term" value="C:membrane"/>
    <property type="evidence" value="ECO:0007669"/>
    <property type="project" value="UniProtKB-ARBA"/>
</dbReference>
<comment type="caution">
    <text evidence="9">The sequence shown here is derived from an EMBL/GenBank/DDBJ whole genome shotgun (WGS) entry which is preliminary data.</text>
</comment>
<evidence type="ECO:0000256" key="5">
    <source>
        <dbReference type="ARBA" id="ARBA00022737"/>
    </source>
</evidence>
<dbReference type="FunFam" id="1.10.1820.10:FF:000002">
    <property type="entry name" value="Casein kinase II subunit beta"/>
    <property type="match status" value="1"/>
</dbReference>
<comment type="function">
    <text evidence="6">Plays a complex role in regulating the basal catalytic activity of the alpha subunit.</text>
</comment>
<accession>A0AAD6R7A1</accession>
<evidence type="ECO:0000256" key="8">
    <source>
        <dbReference type="SAM" id="Phobius"/>
    </source>
</evidence>
<proteinExistence type="inferred from homology"/>
<comment type="subcellular location">
    <subcellularLocation>
        <location evidence="1">Cytoplasm</location>
        <location evidence="1">Cytosol</location>
    </subcellularLocation>
</comment>
<dbReference type="SMART" id="SM00698">
    <property type="entry name" value="MORN"/>
    <property type="match status" value="7"/>
</dbReference>
<evidence type="ECO:0000256" key="7">
    <source>
        <dbReference type="SAM" id="MobiDB-lite"/>
    </source>
</evidence>
<name>A0AAD6R7A1_9ROSI</name>
<dbReference type="Gene3D" id="2.20.110.10">
    <property type="entry name" value="Histone H3 K4-specific methyltransferase SET7/9 N-terminal domain"/>
    <property type="match status" value="3"/>
</dbReference>
<reference evidence="9" key="1">
    <citation type="journal article" date="2023" name="Mol. Ecol. Resour.">
        <title>Chromosome-level genome assembly of a triploid poplar Populus alba 'Berolinensis'.</title>
        <authorList>
            <person name="Chen S."/>
            <person name="Yu Y."/>
            <person name="Wang X."/>
            <person name="Wang S."/>
            <person name="Zhang T."/>
            <person name="Zhou Y."/>
            <person name="He R."/>
            <person name="Meng N."/>
            <person name="Wang Y."/>
            <person name="Liu W."/>
            <person name="Liu Z."/>
            <person name="Liu J."/>
            <person name="Guo Q."/>
            <person name="Huang H."/>
            <person name="Sederoff R.R."/>
            <person name="Wang G."/>
            <person name="Qu G."/>
            <person name="Chen S."/>
        </authorList>
    </citation>
    <scope>NUCLEOTIDE SEQUENCE</scope>
    <source>
        <strain evidence="9">SC-2020</strain>
    </source>
</reference>
<keyword evidence="5" id="KW-0677">Repeat</keyword>
<feature type="transmembrane region" description="Helical" evidence="8">
    <location>
        <begin position="431"/>
        <end position="451"/>
    </location>
</feature>
<keyword evidence="4" id="KW-0597">Phosphoprotein</keyword>
<dbReference type="Pfam" id="PF01214">
    <property type="entry name" value="CK_II_beta"/>
    <property type="match status" value="1"/>
</dbReference>
<keyword evidence="10" id="KW-1185">Reference proteome</keyword>
<protein>
    <recommendedName>
        <fullName evidence="6">Casein kinase II subunit beta</fullName>
        <shortName evidence="6">CK II beta</shortName>
    </recommendedName>
</protein>
<keyword evidence="8" id="KW-0472">Membrane</keyword>
<dbReference type="InterPro" id="IPR003409">
    <property type="entry name" value="MORN"/>
</dbReference>
<evidence type="ECO:0000256" key="6">
    <source>
        <dbReference type="RuleBase" id="RU361268"/>
    </source>
</evidence>
<keyword evidence="3" id="KW-0963">Cytoplasm</keyword>
<evidence type="ECO:0000256" key="4">
    <source>
        <dbReference type="ARBA" id="ARBA00022553"/>
    </source>
</evidence>
<dbReference type="Proteomes" id="UP001164929">
    <property type="component" value="Chromosome 3"/>
</dbReference>
<dbReference type="Pfam" id="PF02493">
    <property type="entry name" value="MORN"/>
    <property type="match status" value="7"/>
</dbReference>
<comment type="subunit">
    <text evidence="6">Tetramer of two alpha and two beta subunits.</text>
</comment>
<comment type="similarity">
    <text evidence="2 6">Belongs to the casein kinase 2 subunit beta family.</text>
</comment>
<dbReference type="Gene3D" id="2.20.25.20">
    <property type="match status" value="1"/>
</dbReference>
<feature type="region of interest" description="Disordered" evidence="7">
    <location>
        <begin position="1"/>
        <end position="90"/>
    </location>
</feature>
<organism evidence="9 10">
    <name type="scientific">Populus alba x Populus x berolinensis</name>
    <dbReference type="NCBI Taxonomy" id="444605"/>
    <lineage>
        <taxon>Eukaryota</taxon>
        <taxon>Viridiplantae</taxon>
        <taxon>Streptophyta</taxon>
        <taxon>Embryophyta</taxon>
        <taxon>Tracheophyta</taxon>
        <taxon>Spermatophyta</taxon>
        <taxon>Magnoliopsida</taxon>
        <taxon>eudicotyledons</taxon>
        <taxon>Gunneridae</taxon>
        <taxon>Pentapetalae</taxon>
        <taxon>rosids</taxon>
        <taxon>fabids</taxon>
        <taxon>Malpighiales</taxon>
        <taxon>Salicaceae</taxon>
        <taxon>Saliceae</taxon>
        <taxon>Populus</taxon>
    </lineage>
</organism>
<sequence length="794" mass="90114">MYRERGIGGSKAEVDHRKHRISDVLDKHLDRSTPSSSRPTNGKDLFLFMNKQQPPDYSNTDHLLSKDNNASDVESETDSEESDVSGSEGDETTWISWFCNLRGNEFFCEVDDDYIQDDFNLCGLSTQVPYYDYALDLILDVESSHGDMFTEEQNELVESAAEMLYGLIHARYILTSKGMAAMLDKYKNYDFGRCPRVHCCGQPCLPVGQSDIPRSSNIKIWCPRCDDIYYPRSKYQGNIDGAYFGTTFPHLFLMTYGHLKPQKVVQSYVPRRKQRKKSFQTSVYLSLILQSINLKNNNKYEEKSNPNQTHNQPLLQIQIPPPTSPNPPPLNHQPYFQPYHEQEQTLPCQIILQQPKNHLISTPHKLLTVMAQSPPSSLSQSPTLSSLHGNLDQSGFHKKTVLNTITSPFTTQLSIKTVVHRVLFHFSHARLLCVHLRVLILLILPSLYFFISNHHRLFIINLLFIIAFLITLLVCLNLVLPRLPSIRLLVTRSLPNKFKSTPLPTEASNPVLWSIGSKPKKENKPYSGSWVQVYSNGDVYEGEFHEGKCSGSGVYYYYMSGRYEGDWVDEKYDGCGVETWAKGSRYRGQYRQGLRHGIGVYRFYTGDVYAGEWCNGQCHGCGVHTCEDGSKYVGEFKWGVKHGLGHYHFRNGDMYAGEYFADKMHGFGVYQFGNGHRYEGAWHEGRRQGLGMYTFKNGETQSGHWQNGILDVSTAEKGNPGSPKATSHTKVLSAVQEARRSAEKAYDVARIEERVNKTVKSANKAANAARVAAVKAVQRQMHHQNSDDAQSPFV</sequence>
<dbReference type="GO" id="GO:0019887">
    <property type="term" value="F:protein kinase regulator activity"/>
    <property type="evidence" value="ECO:0007669"/>
    <property type="project" value="InterPro"/>
</dbReference>
<evidence type="ECO:0000313" key="10">
    <source>
        <dbReference type="Proteomes" id="UP001164929"/>
    </source>
</evidence>